<accession>A0A9E3H921</accession>
<evidence type="ECO:0000313" key="3">
    <source>
        <dbReference type="Proteomes" id="UP000813215"/>
    </source>
</evidence>
<dbReference type="InterPro" id="IPR010372">
    <property type="entry name" value="DNA_pol3_delta_N"/>
</dbReference>
<sequence>MPIYLYWGENEFFLSRAVKQLRSQILNPQWTSFNNSEYPPGAESIPQAFAEIMTPPLGTGGRLVYLPNSSLLGVCPKETLVKLEHIGERFFSGEMGND</sequence>
<dbReference type="Proteomes" id="UP000813215">
    <property type="component" value="Unassembled WGS sequence"/>
</dbReference>
<proteinExistence type="predicted"/>
<dbReference type="GO" id="GO:0003677">
    <property type="term" value="F:DNA binding"/>
    <property type="evidence" value="ECO:0007669"/>
    <property type="project" value="InterPro"/>
</dbReference>
<gene>
    <name evidence="2" type="ORF">KME28_16085</name>
</gene>
<evidence type="ECO:0000313" key="2">
    <source>
        <dbReference type="EMBL" id="MBW4433195.1"/>
    </source>
</evidence>
<dbReference type="AlphaFoldDB" id="A0A9E3H921"/>
<comment type="caution">
    <text evidence="2">The sequence shown here is derived from an EMBL/GenBank/DDBJ whole genome shotgun (WGS) entry which is preliminary data.</text>
</comment>
<evidence type="ECO:0000259" key="1">
    <source>
        <dbReference type="Pfam" id="PF06144"/>
    </source>
</evidence>
<protein>
    <recommendedName>
        <fullName evidence="1">DNA polymerase III delta N-terminal domain-containing protein</fullName>
    </recommendedName>
</protein>
<organism evidence="2 3">
    <name type="scientific">Pelatocladus maniniholoensis HA4357-MV3</name>
    <dbReference type="NCBI Taxonomy" id="1117104"/>
    <lineage>
        <taxon>Bacteria</taxon>
        <taxon>Bacillati</taxon>
        <taxon>Cyanobacteriota</taxon>
        <taxon>Cyanophyceae</taxon>
        <taxon>Nostocales</taxon>
        <taxon>Nostocaceae</taxon>
        <taxon>Pelatocladus</taxon>
    </lineage>
</organism>
<dbReference type="EMBL" id="JAHHHW010000099">
    <property type="protein sequence ID" value="MBW4433195.1"/>
    <property type="molecule type" value="Genomic_DNA"/>
</dbReference>
<reference evidence="2" key="2">
    <citation type="journal article" date="2022" name="Microbiol. Resour. Announc.">
        <title>Metagenome Sequencing to Explore Phylogenomics of Terrestrial Cyanobacteria.</title>
        <authorList>
            <person name="Ward R.D."/>
            <person name="Stajich J.E."/>
            <person name="Johansen J.R."/>
            <person name="Huntemann M."/>
            <person name="Clum A."/>
            <person name="Foster B."/>
            <person name="Foster B."/>
            <person name="Roux S."/>
            <person name="Palaniappan K."/>
            <person name="Varghese N."/>
            <person name="Mukherjee S."/>
            <person name="Reddy T.B.K."/>
            <person name="Daum C."/>
            <person name="Copeland A."/>
            <person name="Chen I.A."/>
            <person name="Ivanova N.N."/>
            <person name="Kyrpides N.C."/>
            <person name="Shapiro N."/>
            <person name="Eloe-Fadrosh E.A."/>
            <person name="Pietrasiak N."/>
        </authorList>
    </citation>
    <scope>NUCLEOTIDE SEQUENCE</scope>
    <source>
        <strain evidence="2">HA4357-MV3</strain>
    </source>
</reference>
<dbReference type="InterPro" id="IPR027417">
    <property type="entry name" value="P-loop_NTPase"/>
</dbReference>
<reference evidence="2" key="1">
    <citation type="submission" date="2021-05" db="EMBL/GenBank/DDBJ databases">
        <authorList>
            <person name="Pietrasiak N."/>
            <person name="Ward R."/>
            <person name="Stajich J.E."/>
            <person name="Kurbessoian T."/>
        </authorList>
    </citation>
    <scope>NUCLEOTIDE SEQUENCE</scope>
    <source>
        <strain evidence="2">HA4357-MV3</strain>
    </source>
</reference>
<dbReference type="GO" id="GO:0006260">
    <property type="term" value="P:DNA replication"/>
    <property type="evidence" value="ECO:0007669"/>
    <property type="project" value="InterPro"/>
</dbReference>
<feature type="domain" description="DNA polymerase III delta N-terminal" evidence="1">
    <location>
        <begin position="4"/>
        <end position="79"/>
    </location>
</feature>
<dbReference type="Pfam" id="PF06144">
    <property type="entry name" value="DNA_pol3_delta"/>
    <property type="match status" value="1"/>
</dbReference>
<name>A0A9E3H921_9NOST</name>
<dbReference type="Gene3D" id="3.40.50.300">
    <property type="entry name" value="P-loop containing nucleotide triphosphate hydrolases"/>
    <property type="match status" value="1"/>
</dbReference>
<dbReference type="GO" id="GO:0009360">
    <property type="term" value="C:DNA polymerase III complex"/>
    <property type="evidence" value="ECO:0007669"/>
    <property type="project" value="InterPro"/>
</dbReference>
<dbReference type="GO" id="GO:0003887">
    <property type="term" value="F:DNA-directed DNA polymerase activity"/>
    <property type="evidence" value="ECO:0007669"/>
    <property type="project" value="InterPro"/>
</dbReference>